<protein>
    <submittedName>
        <fullName evidence="2">Uncharacterized protein</fullName>
    </submittedName>
</protein>
<reference evidence="3" key="1">
    <citation type="submission" date="2016-03" db="EMBL/GenBank/DDBJ databases">
        <authorList>
            <person name="Ploux O."/>
        </authorList>
    </citation>
    <scope>NUCLEOTIDE SEQUENCE [LARGE SCALE GENOMIC DNA]</scope>
    <source>
        <strain evidence="3">UK7</strain>
    </source>
</reference>
<comment type="caution">
    <text evidence="2">The sequence shown here is derived from an EMBL/GenBank/DDBJ whole genome shotgun (WGS) entry which is preliminary data.</text>
</comment>
<dbReference type="InParanoid" id="A0A1E1JYX4"/>
<keyword evidence="1" id="KW-0175">Coiled coil</keyword>
<sequence length="496" mass="55644">MSKNPYLTLSAETQSTDFNKVDVDDAKEELEASNKVNAELEKQIALIKQKNRILEEQNAVLNQMNKTLQDEQKNQTDLVMNQAANIDLEYTRLSGILYEYGVNATRLRNERAGLKYSLDTARKFAEMEAASMKLEYEAKIVELKEAYIKLREDSKAKIPSGTEADDTVQYKAKPHKEECEDGMVGTGQDIDAGAKCLLPNQESLIDMVDEKFLNQASLIDTSDEKFQRLEVDVPFLRTGNEHNTTKPNSGIGHMPHICPELAYSEAQTLRLRSEVIDLAARLSLMSSNALVTFQSLFEKAVATTRRNFGKIVLTMDEQQLAEDEVDKETAARIVSFSRRVCESGHWPLSRLERDVQELVESTYGHFRDIQKSLNDVAIQYTDIQTRDIPQVSHHNSVYLSCLYSENENKLREYAATYGAPGSGSVTEVPDDDFIALKDLDKVKKASCHRAQVELALASIEKASPRVSCISVVSGEQAPVEEWTEAIALESMVTLVN</sequence>
<proteinExistence type="predicted"/>
<keyword evidence="3" id="KW-1185">Reference proteome</keyword>
<name>A0A1E1JYX4_9HELO</name>
<evidence type="ECO:0000256" key="1">
    <source>
        <dbReference type="SAM" id="Coils"/>
    </source>
</evidence>
<dbReference type="EMBL" id="FJUW01000004">
    <property type="protein sequence ID" value="CZS91013.1"/>
    <property type="molecule type" value="Genomic_DNA"/>
</dbReference>
<evidence type="ECO:0000313" key="2">
    <source>
        <dbReference type="EMBL" id="CZS91013.1"/>
    </source>
</evidence>
<dbReference type="Proteomes" id="UP000178129">
    <property type="component" value="Unassembled WGS sequence"/>
</dbReference>
<dbReference type="AlphaFoldDB" id="A0A1E1JYX4"/>
<gene>
    <name evidence="2" type="ORF">RCO7_01395</name>
</gene>
<evidence type="ECO:0000313" key="3">
    <source>
        <dbReference type="Proteomes" id="UP000178129"/>
    </source>
</evidence>
<accession>A0A1E1JYX4</accession>
<feature type="coiled-coil region" evidence="1">
    <location>
        <begin position="23"/>
        <end position="74"/>
    </location>
</feature>
<organism evidence="2 3">
    <name type="scientific">Rhynchosporium graminicola</name>
    <dbReference type="NCBI Taxonomy" id="2792576"/>
    <lineage>
        <taxon>Eukaryota</taxon>
        <taxon>Fungi</taxon>
        <taxon>Dikarya</taxon>
        <taxon>Ascomycota</taxon>
        <taxon>Pezizomycotina</taxon>
        <taxon>Leotiomycetes</taxon>
        <taxon>Helotiales</taxon>
        <taxon>Ploettnerulaceae</taxon>
        <taxon>Rhynchosporium</taxon>
    </lineage>
</organism>